<reference evidence="1 2" key="1">
    <citation type="journal article" date="2016" name="Nat. Commun.">
        <title>Thousands of microbial genomes shed light on interconnected biogeochemical processes in an aquifer system.</title>
        <authorList>
            <person name="Anantharaman K."/>
            <person name="Brown C.T."/>
            <person name="Hug L.A."/>
            <person name="Sharon I."/>
            <person name="Castelle C.J."/>
            <person name="Probst A.J."/>
            <person name="Thomas B.C."/>
            <person name="Singh A."/>
            <person name="Wilkins M.J."/>
            <person name="Karaoz U."/>
            <person name="Brodie E.L."/>
            <person name="Williams K.H."/>
            <person name="Hubbard S.S."/>
            <person name="Banfield J.F."/>
        </authorList>
    </citation>
    <scope>NUCLEOTIDE SEQUENCE [LARGE SCALE GENOMIC DNA]</scope>
</reference>
<sequence>MKPARKETKKGRVVRRAMSEADIRDFSWQLLWLFRGQQKLRGYSDGCLCTICQDAMRDAVRELLVGGGFTVRKHIRRSGH</sequence>
<proteinExistence type="predicted"/>
<evidence type="ECO:0000313" key="1">
    <source>
        <dbReference type="EMBL" id="OGL82865.1"/>
    </source>
</evidence>
<evidence type="ECO:0000313" key="2">
    <source>
        <dbReference type="Proteomes" id="UP000176846"/>
    </source>
</evidence>
<organism evidence="1 2">
    <name type="scientific">Candidatus Uhrbacteria bacterium RIFCSPLOWO2_01_FULL_47_25</name>
    <dbReference type="NCBI Taxonomy" id="1802402"/>
    <lineage>
        <taxon>Bacteria</taxon>
        <taxon>Candidatus Uhriibacteriota</taxon>
    </lineage>
</organism>
<name>A0A1F7UX61_9BACT</name>
<dbReference type="Proteomes" id="UP000176846">
    <property type="component" value="Unassembled WGS sequence"/>
</dbReference>
<gene>
    <name evidence="1" type="ORF">A2936_04340</name>
</gene>
<dbReference type="AlphaFoldDB" id="A0A1F7UX61"/>
<comment type="caution">
    <text evidence="1">The sequence shown here is derived from an EMBL/GenBank/DDBJ whole genome shotgun (WGS) entry which is preliminary data.</text>
</comment>
<accession>A0A1F7UX61</accession>
<protein>
    <submittedName>
        <fullName evidence="1">Uncharacterized protein</fullName>
    </submittedName>
</protein>
<dbReference type="EMBL" id="MGEK01000006">
    <property type="protein sequence ID" value="OGL82865.1"/>
    <property type="molecule type" value="Genomic_DNA"/>
</dbReference>